<dbReference type="GO" id="GO:0008146">
    <property type="term" value="F:sulfotransferase activity"/>
    <property type="evidence" value="ECO:0007669"/>
    <property type="project" value="InterPro"/>
</dbReference>
<dbReference type="AlphaFoldDB" id="F4XRC3"/>
<dbReference type="SUPFAM" id="SSF52540">
    <property type="entry name" value="P-loop containing nucleoside triphosphate hydrolases"/>
    <property type="match status" value="1"/>
</dbReference>
<keyword evidence="5" id="KW-1185">Reference proteome</keyword>
<dbReference type="eggNOG" id="ENOG502ZUYV">
    <property type="taxonomic scope" value="Bacteria"/>
</dbReference>
<keyword evidence="2 4" id="KW-0808">Transferase</keyword>
<dbReference type="InterPro" id="IPR027417">
    <property type="entry name" value="P-loop_NTPase"/>
</dbReference>
<sequence length="326" mass="38481">MILNAILVRSILVGAWSFVKSKLPPEGRRKLGTFLGRMAQKPLITSLVRWYDQRSVDAYLISFPKSGRTWLRLMIGRALEKHLELTDPKIMERILELETLAPLHPDVPKIRVIHDDEPEWKKHDELVQSKANYKNAKVILLVRDPRDVVVSIYFEHTKRVGHYAHIMQQVDSLKQYAERIKPYEGDLHSFIHESVGSFDTLISYYNIWEANRHLPKDFLLVRYEDIKTNTQKELRRVLEFLGVKSVQDEVIEEAVNFASFKNMRQMEKNRTFKSDRLTPTDQQDQESYKTRKGKVGGFTEYLNNEDIDYLNHQMEEHLSDFYQYKP</sequence>
<proteinExistence type="inferred from homology"/>
<name>F4XRC3_9CYAN</name>
<protein>
    <submittedName>
        <fullName evidence="4">Sulfotransferase domain protein</fullName>
    </submittedName>
</protein>
<dbReference type="RefSeq" id="WP_008183627.1">
    <property type="nucleotide sequence ID" value="NZ_GL890888.1"/>
</dbReference>
<accession>F4XRC3</accession>
<feature type="domain" description="Sulfotransferase" evidence="3">
    <location>
        <begin position="57"/>
        <end position="321"/>
    </location>
</feature>
<dbReference type="Pfam" id="PF00685">
    <property type="entry name" value="Sulfotransfer_1"/>
    <property type="match status" value="1"/>
</dbReference>
<dbReference type="OrthoDB" id="8446141at2"/>
<dbReference type="HOGENOM" id="CLU_027239_4_0_3"/>
<evidence type="ECO:0000313" key="5">
    <source>
        <dbReference type="Proteomes" id="UP000003959"/>
    </source>
</evidence>
<evidence type="ECO:0000256" key="1">
    <source>
        <dbReference type="ARBA" id="ARBA00005771"/>
    </source>
</evidence>
<dbReference type="Gene3D" id="3.40.50.300">
    <property type="entry name" value="P-loop containing nucleotide triphosphate hydrolases"/>
    <property type="match status" value="1"/>
</dbReference>
<comment type="similarity">
    <text evidence="1">Belongs to the sulfotransferase 1 family.</text>
</comment>
<evidence type="ECO:0000313" key="4">
    <source>
        <dbReference type="EMBL" id="EGJ32863.1"/>
    </source>
</evidence>
<dbReference type="EMBL" id="GL890888">
    <property type="protein sequence ID" value="EGJ32863.1"/>
    <property type="molecule type" value="Genomic_DNA"/>
</dbReference>
<dbReference type="InterPro" id="IPR000863">
    <property type="entry name" value="Sulfotransferase_dom"/>
</dbReference>
<organism evidence="4 5">
    <name type="scientific">Moorena producens 3L</name>
    <dbReference type="NCBI Taxonomy" id="489825"/>
    <lineage>
        <taxon>Bacteria</taxon>
        <taxon>Bacillati</taxon>
        <taxon>Cyanobacteriota</taxon>
        <taxon>Cyanophyceae</taxon>
        <taxon>Coleofasciculales</taxon>
        <taxon>Coleofasciculaceae</taxon>
        <taxon>Moorena</taxon>
    </lineage>
</organism>
<dbReference type="Proteomes" id="UP000003959">
    <property type="component" value="Unassembled WGS sequence"/>
</dbReference>
<dbReference type="PANTHER" id="PTHR11783">
    <property type="entry name" value="SULFOTRANSFERASE SULT"/>
    <property type="match status" value="1"/>
</dbReference>
<evidence type="ECO:0000256" key="2">
    <source>
        <dbReference type="ARBA" id="ARBA00022679"/>
    </source>
</evidence>
<gene>
    <name evidence="4" type="ORF">LYNGBM3L_75220</name>
</gene>
<reference evidence="5" key="1">
    <citation type="journal article" date="2011" name="Proc. Natl. Acad. Sci. U.S.A.">
        <title>Genomic insights into the physiology and ecology of the marine filamentous cyanobacterium Lyngbya majuscula.</title>
        <authorList>
            <person name="Jones A.C."/>
            <person name="Monroe E.A."/>
            <person name="Podell S."/>
            <person name="Hess W.R."/>
            <person name="Klages S."/>
            <person name="Esquenazi E."/>
            <person name="Niessen S."/>
            <person name="Hoover H."/>
            <person name="Rothmann M."/>
            <person name="Lasken R.S."/>
            <person name="Yates J.R.III."/>
            <person name="Reinhardt R."/>
            <person name="Kube M."/>
            <person name="Burkart M.D."/>
            <person name="Allen E.E."/>
            <person name="Dorrestein P.C."/>
            <person name="Gerwick W.H."/>
            <person name="Gerwick L."/>
        </authorList>
    </citation>
    <scope>NUCLEOTIDE SEQUENCE [LARGE SCALE GENOMIC DNA]</scope>
    <source>
        <strain evidence="5">3L</strain>
    </source>
</reference>
<evidence type="ECO:0000259" key="3">
    <source>
        <dbReference type="Pfam" id="PF00685"/>
    </source>
</evidence>